<sequence length="120" mass="13311">MLTGAYPQDVVEDLSELLNFSHVLDGDLDLISQPLDAFGVNYYHRTMVKASDEPADRFAPGFMAVGAADVLAIQQELPVTARGWEVDPEGMVQVLRDLTQTYTMPPLWITENGSAWDEKP</sequence>
<dbReference type="InterPro" id="IPR001360">
    <property type="entry name" value="Glyco_hydro_1"/>
</dbReference>
<dbReference type="GO" id="GO:0004553">
    <property type="term" value="F:hydrolase activity, hydrolyzing O-glycosyl compounds"/>
    <property type="evidence" value="ECO:0007669"/>
    <property type="project" value="InterPro"/>
</dbReference>
<dbReference type="Pfam" id="PF00232">
    <property type="entry name" value="Glyco_hydro_1"/>
    <property type="match status" value="1"/>
</dbReference>
<dbReference type="AlphaFoldDB" id="A0A060C3M5"/>
<feature type="non-terminal residue" evidence="1">
    <location>
        <position position="120"/>
    </location>
</feature>
<reference evidence="1" key="1">
    <citation type="journal article" date="2013" name="Environ. Microbiol.">
        <title>Seasonally variable intestinal metagenomes of the red palm weevil (Rhynchophorus ferrugineus).</title>
        <authorList>
            <person name="Jia S."/>
            <person name="Zhang X."/>
            <person name="Zhang G."/>
            <person name="Yin A."/>
            <person name="Zhang S."/>
            <person name="Li F."/>
            <person name="Wang L."/>
            <person name="Zhao D."/>
            <person name="Yun Q."/>
            <person name="Tala"/>
            <person name="Wang J."/>
            <person name="Sun G."/>
            <person name="Baabdullah M."/>
            <person name="Yu X."/>
            <person name="Hu S."/>
            <person name="Al-Mssallem I.S."/>
            <person name="Yu J."/>
        </authorList>
    </citation>
    <scope>NUCLEOTIDE SEQUENCE</scope>
</reference>
<evidence type="ECO:0000313" key="1">
    <source>
        <dbReference type="EMBL" id="AIA87635.1"/>
    </source>
</evidence>
<organism evidence="1">
    <name type="scientific">uncultured Kribbella sp</name>
    <dbReference type="NCBI Taxonomy" id="304889"/>
    <lineage>
        <taxon>Bacteria</taxon>
        <taxon>Bacillati</taxon>
        <taxon>Actinomycetota</taxon>
        <taxon>Actinomycetes</taxon>
        <taxon>Propionibacteriales</taxon>
        <taxon>Kribbellaceae</taxon>
        <taxon>Kribbella</taxon>
        <taxon>environmental samples</taxon>
    </lineage>
</organism>
<dbReference type="EMBL" id="KF120362">
    <property type="protein sequence ID" value="AIA87635.1"/>
    <property type="molecule type" value="Genomic_DNA"/>
</dbReference>
<proteinExistence type="predicted"/>
<dbReference type="InterPro" id="IPR017853">
    <property type="entry name" value="GH"/>
</dbReference>
<name>A0A060C3M5_9ACTN</name>
<dbReference type="GO" id="GO:0005975">
    <property type="term" value="P:carbohydrate metabolic process"/>
    <property type="evidence" value="ECO:0007669"/>
    <property type="project" value="InterPro"/>
</dbReference>
<dbReference type="SUPFAM" id="SSF51445">
    <property type="entry name" value="(Trans)glycosidases"/>
    <property type="match status" value="1"/>
</dbReference>
<accession>A0A060C3M5</accession>
<protein>
    <submittedName>
        <fullName evidence="1">Glyco_hydro_1</fullName>
    </submittedName>
</protein>
<dbReference type="Gene3D" id="3.20.20.80">
    <property type="entry name" value="Glycosidases"/>
    <property type="match status" value="1"/>
</dbReference>